<dbReference type="Pfam" id="PF00892">
    <property type="entry name" value="EamA"/>
    <property type="match status" value="2"/>
</dbReference>
<dbReference type="AlphaFoldDB" id="A0A2G9WNE4"/>
<dbReference type="EMBL" id="NQVN01000044">
    <property type="protein sequence ID" value="PIO96226.1"/>
    <property type="molecule type" value="Genomic_DNA"/>
</dbReference>
<dbReference type="InterPro" id="IPR000620">
    <property type="entry name" value="EamA_dom"/>
</dbReference>
<dbReference type="InterPro" id="IPR037185">
    <property type="entry name" value="EmrE-like"/>
</dbReference>
<keyword evidence="4 6" id="KW-1133">Transmembrane helix</keyword>
<dbReference type="GO" id="GO:0005886">
    <property type="term" value="C:plasma membrane"/>
    <property type="evidence" value="ECO:0007669"/>
    <property type="project" value="UniProtKB-SubCell"/>
</dbReference>
<dbReference type="SUPFAM" id="SSF103481">
    <property type="entry name" value="Multidrug resistance efflux transporter EmrE"/>
    <property type="match status" value="2"/>
</dbReference>
<evidence type="ECO:0000256" key="4">
    <source>
        <dbReference type="ARBA" id="ARBA00022989"/>
    </source>
</evidence>
<evidence type="ECO:0000256" key="6">
    <source>
        <dbReference type="SAM" id="Phobius"/>
    </source>
</evidence>
<keyword evidence="9" id="KW-1185">Reference proteome</keyword>
<dbReference type="PANTHER" id="PTHR42920:SF5">
    <property type="entry name" value="EAMA DOMAIN-CONTAINING PROTEIN"/>
    <property type="match status" value="1"/>
</dbReference>
<feature type="transmembrane region" description="Helical" evidence="6">
    <location>
        <begin position="230"/>
        <end position="251"/>
    </location>
</feature>
<feature type="domain" description="EamA" evidence="7">
    <location>
        <begin position="142"/>
        <end position="271"/>
    </location>
</feature>
<keyword evidence="5 6" id="KW-0472">Membrane</keyword>
<protein>
    <recommendedName>
        <fullName evidence="7">EamA domain-containing protein</fullName>
    </recommendedName>
</protein>
<feature type="transmembrane region" description="Helical" evidence="6">
    <location>
        <begin position="141"/>
        <end position="157"/>
    </location>
</feature>
<feature type="transmembrane region" description="Helical" evidence="6">
    <location>
        <begin position="198"/>
        <end position="218"/>
    </location>
</feature>
<evidence type="ECO:0000256" key="5">
    <source>
        <dbReference type="ARBA" id="ARBA00023136"/>
    </source>
</evidence>
<dbReference type="InterPro" id="IPR051258">
    <property type="entry name" value="Diverse_Substrate_Transporter"/>
</dbReference>
<feature type="transmembrane region" description="Helical" evidence="6">
    <location>
        <begin position="117"/>
        <end position="135"/>
    </location>
</feature>
<feature type="transmembrane region" description="Helical" evidence="6">
    <location>
        <begin position="88"/>
        <end position="110"/>
    </location>
</feature>
<evidence type="ECO:0000313" key="9">
    <source>
        <dbReference type="Proteomes" id="UP000231070"/>
    </source>
</evidence>
<dbReference type="Proteomes" id="UP000231070">
    <property type="component" value="Unassembled WGS sequence"/>
</dbReference>
<comment type="caution">
    <text evidence="8">The sequence shown here is derived from an EMBL/GenBank/DDBJ whole genome shotgun (WGS) entry which is preliminary data.</text>
</comment>
<keyword evidence="3 6" id="KW-0812">Transmembrane</keyword>
<gene>
    <name evidence="8" type="ORF">CJ014_26510</name>
</gene>
<evidence type="ECO:0000259" key="7">
    <source>
        <dbReference type="Pfam" id="PF00892"/>
    </source>
</evidence>
<feature type="transmembrane region" description="Helical" evidence="6">
    <location>
        <begin position="29"/>
        <end position="45"/>
    </location>
</feature>
<comment type="subcellular location">
    <subcellularLocation>
        <location evidence="1">Cell membrane</location>
        <topology evidence="1">Multi-pass membrane protein</topology>
    </subcellularLocation>
</comment>
<feature type="transmembrane region" description="Helical" evidence="6">
    <location>
        <begin position="57"/>
        <end position="76"/>
    </location>
</feature>
<accession>A0A2G9WNE4</accession>
<evidence type="ECO:0000313" key="8">
    <source>
        <dbReference type="EMBL" id="PIO96226.1"/>
    </source>
</evidence>
<sequence>MLAAAALLAGAGWLFSIQAIREIPPLIFIGSRFLVAGIFVLPFADDPLAALRRSSQAVWLLAGGVMLGASMMLWIVGLKLTSNPGVAAFISAMGNLMVPLVGAGLFGWPVGRRLRGAMVLAVIGLGLLFIGPAAAVDASHAIFAVSAGLWAASIAFVKKVSTALTATTVTAVQLIVAGLAILLVALPLEGGAAHWPTIAGLGWFAASVLIATCLRFLLQFRGQQLVSAGRAGLFMCFEPVWTLLFSVVFLGLMPTPFQLLGCLVIFLAVFSMAARERI</sequence>
<dbReference type="PANTHER" id="PTHR42920">
    <property type="entry name" value="OS03G0707200 PROTEIN-RELATED"/>
    <property type="match status" value="1"/>
</dbReference>
<reference evidence="8 9" key="1">
    <citation type="submission" date="2017-08" db="EMBL/GenBank/DDBJ databases">
        <title>Pleomorphomonas carboxidotrophicus sp. nov., a new mesophilic hydrogenogenic carboxidotroph.</title>
        <authorList>
            <person name="Esquivel-Elizondo S."/>
            <person name="Krajmalnik-Brown R."/>
            <person name="Maldonado J."/>
        </authorList>
    </citation>
    <scope>NUCLEOTIDE SEQUENCE [LARGE SCALE GENOMIC DNA]</scope>
    <source>
        <strain evidence="8 9">SVCO-16</strain>
    </source>
</reference>
<evidence type="ECO:0000256" key="1">
    <source>
        <dbReference type="ARBA" id="ARBA00004651"/>
    </source>
</evidence>
<proteinExistence type="predicted"/>
<name>A0A2G9WNE4_9HYPH</name>
<feature type="transmembrane region" description="Helical" evidence="6">
    <location>
        <begin position="257"/>
        <end position="274"/>
    </location>
</feature>
<feature type="domain" description="EamA" evidence="7">
    <location>
        <begin position="2"/>
        <end position="129"/>
    </location>
</feature>
<evidence type="ECO:0000256" key="3">
    <source>
        <dbReference type="ARBA" id="ARBA00022692"/>
    </source>
</evidence>
<evidence type="ECO:0000256" key="2">
    <source>
        <dbReference type="ARBA" id="ARBA00022475"/>
    </source>
</evidence>
<keyword evidence="2" id="KW-1003">Cell membrane</keyword>
<feature type="transmembrane region" description="Helical" evidence="6">
    <location>
        <begin position="164"/>
        <end position="186"/>
    </location>
</feature>
<organism evidence="8 9">
    <name type="scientific">Pleomorphomonas carboxyditropha</name>
    <dbReference type="NCBI Taxonomy" id="2023338"/>
    <lineage>
        <taxon>Bacteria</taxon>
        <taxon>Pseudomonadati</taxon>
        <taxon>Pseudomonadota</taxon>
        <taxon>Alphaproteobacteria</taxon>
        <taxon>Hyphomicrobiales</taxon>
        <taxon>Pleomorphomonadaceae</taxon>
        <taxon>Pleomorphomonas</taxon>
    </lineage>
</organism>